<keyword evidence="5" id="KW-0963">Cytoplasm</keyword>
<name>A0A1R2BVA3_9CILI</name>
<dbReference type="EMBL" id="MPUH01000410">
    <property type="protein sequence ID" value="OMJ80728.1"/>
    <property type="molecule type" value="Genomic_DNA"/>
</dbReference>
<dbReference type="Proteomes" id="UP000187209">
    <property type="component" value="Unassembled WGS sequence"/>
</dbReference>
<evidence type="ECO:0000313" key="8">
    <source>
        <dbReference type="EMBL" id="OMJ80728.1"/>
    </source>
</evidence>
<dbReference type="GO" id="GO:0005049">
    <property type="term" value="F:nuclear export signal receptor activity"/>
    <property type="evidence" value="ECO:0007669"/>
    <property type="project" value="InterPro"/>
</dbReference>
<evidence type="ECO:0000256" key="6">
    <source>
        <dbReference type="ARBA" id="ARBA00022927"/>
    </source>
</evidence>
<evidence type="ECO:0000256" key="7">
    <source>
        <dbReference type="ARBA" id="ARBA00023242"/>
    </source>
</evidence>
<sequence length="889" mass="103084">MLMNEDPRPNFLTAILCKTLARVCRLAWIDISNTNTTVSILLQSISHSYTQLPTILKFFEELITEIHEPIKNRAKYINRKTLLKFRDESLTEILKFITDCISSLQHMEHIKIFLNIFILSLNYDFLSCNNDDTSEDPSNLQIPLLWKPCVIKQGLLESIEKVLLQGSGELELLAARALNQLGAVRRSIFDDATEKSAYIYRYLNVLLQVMKFKILDEDSLCEFLKAIKRFLNNFLVKDIASAVDFDLFLDSMGQFTLKLFTQGDIALDNDLNTISVWSYLAYEGYAQCPKISDCIPRIFQFFVEKTSEIISSDFFTSENEHDFKELLHHFGVFSIYFYPQVYEIVEKSIVEEIRHMSNNNIRDIRFSWLIFISSSILSTTNKKTGHDLDDSIVESMVKLIPTLANMSYYIELSILSFCDAFTTIYLSSTYDNCWNDSTSLIGDANIGQISYMILELLLKNLTKYKCGKILEDSLTLFSKLCIGYYSTKVIATLPEAFSLINYPQCSFTDNRLRSKFFTALTQLWANDDTSLPMFYEYLVGKIQRSKTQTEDIKVIFIELHGICKALNTEKSYGDFFRAIYDDLWELLQDYSIWSVDGETFNCLLSFFKEFLDSRNARIKFDVGEAYGVMIFKYISQILMFYTNSSLDENNINEKTKKVLRIVNNMIKGRYISFGIFEVYNDDAFINTISMCFHLIGKCKEIYTYNKIMNVIYSLIESLYKDHGRVVFFYLHPSCFATMLGFLLYAVRSESMNYVVDASSALFYMCEYVAKMMKKKNRDSESVKNKLESEGQKIDEIYESVFEVIFTQEANYLWTFSKVLLGLAVINEEKFERIKNFSIEKLPYPEDTKSSIRSTASTLLEGVKKSLDTQNKDIFLKNFNKLKQILSSLN</sequence>
<dbReference type="GO" id="GO:0006611">
    <property type="term" value="P:protein export from nucleus"/>
    <property type="evidence" value="ECO:0007669"/>
    <property type="project" value="TreeGrafter"/>
</dbReference>
<evidence type="ECO:0008006" key="10">
    <source>
        <dbReference type="Google" id="ProtNLM"/>
    </source>
</evidence>
<dbReference type="InterPro" id="IPR044189">
    <property type="entry name" value="XPO4/7-like"/>
</dbReference>
<reference evidence="8 9" key="1">
    <citation type="submission" date="2016-11" db="EMBL/GenBank/DDBJ databases">
        <title>The macronuclear genome of Stentor coeruleus: a giant cell with tiny introns.</title>
        <authorList>
            <person name="Slabodnick M."/>
            <person name="Ruby J.G."/>
            <person name="Reiff S.B."/>
            <person name="Swart E.C."/>
            <person name="Gosai S."/>
            <person name="Prabakaran S."/>
            <person name="Witkowska E."/>
            <person name="Larue G.E."/>
            <person name="Fisher S."/>
            <person name="Freeman R.M."/>
            <person name="Gunawardena J."/>
            <person name="Chu W."/>
            <person name="Stover N.A."/>
            <person name="Gregory B.D."/>
            <person name="Nowacki M."/>
            <person name="Derisi J."/>
            <person name="Roy S.W."/>
            <person name="Marshall W.F."/>
            <person name="Sood P."/>
        </authorList>
    </citation>
    <scope>NUCLEOTIDE SEQUENCE [LARGE SCALE GENOMIC DNA]</scope>
    <source>
        <strain evidence="8">WM001</strain>
    </source>
</reference>
<evidence type="ECO:0000256" key="5">
    <source>
        <dbReference type="ARBA" id="ARBA00022490"/>
    </source>
</evidence>
<evidence type="ECO:0000256" key="4">
    <source>
        <dbReference type="ARBA" id="ARBA00022448"/>
    </source>
</evidence>
<gene>
    <name evidence="8" type="ORF">SteCoe_18932</name>
</gene>
<keyword evidence="7" id="KW-0539">Nucleus</keyword>
<accession>A0A1R2BVA3</accession>
<protein>
    <recommendedName>
        <fullName evidence="10">Exportin-1/Importin-beta-like domain-containing protein</fullName>
    </recommendedName>
</protein>
<comment type="subcellular location">
    <subcellularLocation>
        <location evidence="2">Cytoplasm</location>
    </subcellularLocation>
    <subcellularLocation>
        <location evidence="1">Nucleus</location>
    </subcellularLocation>
</comment>
<evidence type="ECO:0000256" key="3">
    <source>
        <dbReference type="ARBA" id="ARBA00009466"/>
    </source>
</evidence>
<keyword evidence="4" id="KW-0813">Transport</keyword>
<evidence type="ECO:0000256" key="2">
    <source>
        <dbReference type="ARBA" id="ARBA00004496"/>
    </source>
</evidence>
<dbReference type="PANTHER" id="PTHR12596:SF2">
    <property type="entry name" value="EXPORTIN-7 ISOFORM X1"/>
    <property type="match status" value="1"/>
</dbReference>
<dbReference type="AlphaFoldDB" id="A0A1R2BVA3"/>
<dbReference type="GO" id="GO:0005643">
    <property type="term" value="C:nuclear pore"/>
    <property type="evidence" value="ECO:0007669"/>
    <property type="project" value="TreeGrafter"/>
</dbReference>
<dbReference type="OrthoDB" id="244158at2759"/>
<comment type="similarity">
    <text evidence="3">Belongs to the exportin family.</text>
</comment>
<evidence type="ECO:0000256" key="1">
    <source>
        <dbReference type="ARBA" id="ARBA00004123"/>
    </source>
</evidence>
<keyword evidence="9" id="KW-1185">Reference proteome</keyword>
<organism evidence="8 9">
    <name type="scientific">Stentor coeruleus</name>
    <dbReference type="NCBI Taxonomy" id="5963"/>
    <lineage>
        <taxon>Eukaryota</taxon>
        <taxon>Sar</taxon>
        <taxon>Alveolata</taxon>
        <taxon>Ciliophora</taxon>
        <taxon>Postciliodesmatophora</taxon>
        <taxon>Heterotrichea</taxon>
        <taxon>Heterotrichida</taxon>
        <taxon>Stentoridae</taxon>
        <taxon>Stentor</taxon>
    </lineage>
</organism>
<dbReference type="GO" id="GO:0005737">
    <property type="term" value="C:cytoplasm"/>
    <property type="evidence" value="ECO:0007669"/>
    <property type="project" value="UniProtKB-SubCell"/>
</dbReference>
<dbReference type="SUPFAM" id="SSF48371">
    <property type="entry name" value="ARM repeat"/>
    <property type="match status" value="2"/>
</dbReference>
<proteinExistence type="inferred from homology"/>
<dbReference type="InterPro" id="IPR016024">
    <property type="entry name" value="ARM-type_fold"/>
</dbReference>
<evidence type="ECO:0000313" key="9">
    <source>
        <dbReference type="Proteomes" id="UP000187209"/>
    </source>
</evidence>
<dbReference type="PANTHER" id="PTHR12596">
    <property type="entry name" value="EXPORTIN 4,7-RELATED"/>
    <property type="match status" value="1"/>
</dbReference>
<keyword evidence="6" id="KW-0653">Protein transport</keyword>
<comment type="caution">
    <text evidence="8">The sequence shown here is derived from an EMBL/GenBank/DDBJ whole genome shotgun (WGS) entry which is preliminary data.</text>
</comment>